<gene>
    <name evidence="3" type="ORF">BCF44_118220</name>
</gene>
<dbReference type="RefSeq" id="WP_116180107.1">
    <property type="nucleotide sequence ID" value="NZ_CP144375.1"/>
</dbReference>
<proteinExistence type="predicted"/>
<dbReference type="InterPro" id="IPR000073">
    <property type="entry name" value="AB_hydrolase_1"/>
</dbReference>
<dbReference type="InterPro" id="IPR050266">
    <property type="entry name" value="AB_hydrolase_sf"/>
</dbReference>
<dbReference type="InterPro" id="IPR029058">
    <property type="entry name" value="AB_hydrolase_fold"/>
</dbReference>
<evidence type="ECO:0000313" key="4">
    <source>
        <dbReference type="Proteomes" id="UP000256269"/>
    </source>
</evidence>
<evidence type="ECO:0000256" key="1">
    <source>
        <dbReference type="SAM" id="MobiDB-lite"/>
    </source>
</evidence>
<organism evidence="3 4">
    <name type="scientific">Kutzneria buriramensis</name>
    <dbReference type="NCBI Taxonomy" id="1045776"/>
    <lineage>
        <taxon>Bacteria</taxon>
        <taxon>Bacillati</taxon>
        <taxon>Actinomycetota</taxon>
        <taxon>Actinomycetes</taxon>
        <taxon>Pseudonocardiales</taxon>
        <taxon>Pseudonocardiaceae</taxon>
        <taxon>Kutzneria</taxon>
    </lineage>
</organism>
<accession>A0A3E0GZ09</accession>
<evidence type="ECO:0000313" key="3">
    <source>
        <dbReference type="EMBL" id="REH35359.1"/>
    </source>
</evidence>
<dbReference type="Proteomes" id="UP000256269">
    <property type="component" value="Unassembled WGS sequence"/>
</dbReference>
<dbReference type="PANTHER" id="PTHR43798">
    <property type="entry name" value="MONOACYLGLYCEROL LIPASE"/>
    <property type="match status" value="1"/>
</dbReference>
<evidence type="ECO:0000259" key="2">
    <source>
        <dbReference type="Pfam" id="PF12697"/>
    </source>
</evidence>
<dbReference type="EMBL" id="QUNO01000018">
    <property type="protein sequence ID" value="REH35359.1"/>
    <property type="molecule type" value="Genomic_DNA"/>
</dbReference>
<comment type="caution">
    <text evidence="3">The sequence shown here is derived from an EMBL/GenBank/DDBJ whole genome shotgun (WGS) entry which is preliminary data.</text>
</comment>
<protein>
    <submittedName>
        <fullName evidence="3">Pimeloyl-ACP methyl ester carboxylesterase</fullName>
    </submittedName>
</protein>
<dbReference type="GO" id="GO:0003824">
    <property type="term" value="F:catalytic activity"/>
    <property type="evidence" value="ECO:0007669"/>
    <property type="project" value="UniProtKB-ARBA"/>
</dbReference>
<dbReference type="OrthoDB" id="7185741at2"/>
<keyword evidence="4" id="KW-1185">Reference proteome</keyword>
<feature type="compositionally biased region" description="Basic and acidic residues" evidence="1">
    <location>
        <begin position="238"/>
        <end position="252"/>
    </location>
</feature>
<reference evidence="3 4" key="1">
    <citation type="submission" date="2018-08" db="EMBL/GenBank/DDBJ databases">
        <title>Genomic Encyclopedia of Archaeal and Bacterial Type Strains, Phase II (KMG-II): from individual species to whole genera.</title>
        <authorList>
            <person name="Goeker M."/>
        </authorList>
    </citation>
    <scope>NUCLEOTIDE SEQUENCE [LARGE SCALE GENOMIC DNA]</scope>
    <source>
        <strain evidence="3 4">DSM 45791</strain>
    </source>
</reference>
<dbReference type="SUPFAM" id="SSF53474">
    <property type="entry name" value="alpha/beta-Hydrolases"/>
    <property type="match status" value="1"/>
</dbReference>
<dbReference type="Pfam" id="PF12697">
    <property type="entry name" value="Abhydrolase_6"/>
    <property type="match status" value="1"/>
</dbReference>
<feature type="region of interest" description="Disordered" evidence="1">
    <location>
        <begin position="226"/>
        <end position="252"/>
    </location>
</feature>
<dbReference type="Gene3D" id="3.40.50.1820">
    <property type="entry name" value="alpha/beta hydrolase"/>
    <property type="match status" value="1"/>
</dbReference>
<dbReference type="AlphaFoldDB" id="A0A3E0GZ09"/>
<feature type="domain" description="AB hydrolase-1" evidence="2">
    <location>
        <begin position="28"/>
        <end position="271"/>
    </location>
</feature>
<sequence>MRDVSGRPVSVNGRTVHVEESGRGSDWVVFEAGGGCGRTCWDPVPPLLAESARLVAYDRAGRALSGPTPRQLDIDDLTDDLVAMTEAVVPGDFVLVAHSMGGLVARRAAERLGSRLRGLLLVDPTPETSPIYDTWDQTTAKIDRMLAVTQALSRFRPLARLFGGNVRHLFSADTFEAMLAENFTPAGIAQTRAEMRAVAAAIPQFRAQPPQLPKCPTIVLSAARAAKGREPQNASMNEHQRRYADSLPDGRHESVDSAHLIQAEQPQLVVARIQQLLGT</sequence>
<name>A0A3E0GZ09_9PSEU</name>